<evidence type="ECO:0000256" key="1">
    <source>
        <dbReference type="SAM" id="MobiDB-lite"/>
    </source>
</evidence>
<dbReference type="EMBL" id="KV440971">
    <property type="protein sequence ID" value="OAD80576.1"/>
    <property type="molecule type" value="Genomic_DNA"/>
</dbReference>
<dbReference type="VEuPathDB" id="FungiDB:PHYBLDRAFT_61627"/>
<gene>
    <name evidence="2" type="ORF">PHYBLDRAFT_61627</name>
</gene>
<feature type="compositionally biased region" description="Basic residues" evidence="1">
    <location>
        <begin position="42"/>
        <end position="59"/>
    </location>
</feature>
<accession>A0A162Q6Q9</accession>
<dbReference type="AlphaFoldDB" id="A0A162Q6Q9"/>
<dbReference type="InParanoid" id="A0A162Q6Q9"/>
<organism evidence="2 3">
    <name type="scientific">Phycomyces blakesleeanus (strain ATCC 8743b / DSM 1359 / FGSC 10004 / NBRC 33097 / NRRL 1555)</name>
    <dbReference type="NCBI Taxonomy" id="763407"/>
    <lineage>
        <taxon>Eukaryota</taxon>
        <taxon>Fungi</taxon>
        <taxon>Fungi incertae sedis</taxon>
        <taxon>Mucoromycota</taxon>
        <taxon>Mucoromycotina</taxon>
        <taxon>Mucoromycetes</taxon>
        <taxon>Mucorales</taxon>
        <taxon>Phycomycetaceae</taxon>
        <taxon>Phycomyces</taxon>
    </lineage>
</organism>
<reference evidence="3" key="1">
    <citation type="submission" date="2015-06" db="EMBL/GenBank/DDBJ databases">
        <title>Expansion of signal transduction pathways in fungi by whole-genome duplication.</title>
        <authorList>
            <consortium name="DOE Joint Genome Institute"/>
            <person name="Corrochano L.M."/>
            <person name="Kuo A."/>
            <person name="Marcet-Houben M."/>
            <person name="Polaino S."/>
            <person name="Salamov A."/>
            <person name="Villalobos J.M."/>
            <person name="Alvarez M.I."/>
            <person name="Avalos J."/>
            <person name="Benito E.P."/>
            <person name="Benoit I."/>
            <person name="Burger G."/>
            <person name="Camino L.P."/>
            <person name="Canovas D."/>
            <person name="Cerda-Olmedo E."/>
            <person name="Cheng J.-F."/>
            <person name="Dominguez A."/>
            <person name="Elias M."/>
            <person name="Eslava A.P."/>
            <person name="Glaser F."/>
            <person name="Grimwood J."/>
            <person name="Gutierrez G."/>
            <person name="Heitman J."/>
            <person name="Henrissat B."/>
            <person name="Iturriaga E.A."/>
            <person name="Lang B.F."/>
            <person name="Lavin J.L."/>
            <person name="Lee S."/>
            <person name="Li W."/>
            <person name="Lindquist E."/>
            <person name="Lopez-Garcia S."/>
            <person name="Luque E.M."/>
            <person name="Marcos A.T."/>
            <person name="Martin J."/>
            <person name="McCluskey K."/>
            <person name="Medina H.R."/>
            <person name="Miralles-Duran A."/>
            <person name="Miyazaki A."/>
            <person name="Munoz-Torres E."/>
            <person name="Oguiza J.A."/>
            <person name="Ohm R."/>
            <person name="Olmedo M."/>
            <person name="Orejas M."/>
            <person name="Ortiz-Castellanos L."/>
            <person name="Pisabarro A.G."/>
            <person name="Rodriguez-Romero J."/>
            <person name="Ruiz-Herrera J."/>
            <person name="Ruiz-Vazquez R."/>
            <person name="Sanz C."/>
            <person name="Schackwitz W."/>
            <person name="Schmutz J."/>
            <person name="Shahriari M."/>
            <person name="Shelest E."/>
            <person name="Silva-Franco F."/>
            <person name="Soanes D."/>
            <person name="Syed K."/>
            <person name="Tagua V.G."/>
            <person name="Talbot N.J."/>
            <person name="Thon M."/>
            <person name="De vries R.P."/>
            <person name="Wiebenga A."/>
            <person name="Yadav J.S."/>
            <person name="Braun E.L."/>
            <person name="Baker S."/>
            <person name="Garre V."/>
            <person name="Horwitz B."/>
            <person name="Torres-Martinez S."/>
            <person name="Idnurm A."/>
            <person name="Herrera-Estrella A."/>
            <person name="Gabaldon T."/>
            <person name="Grigoriev I.V."/>
        </authorList>
    </citation>
    <scope>NUCLEOTIDE SEQUENCE [LARGE SCALE GENOMIC DNA]</scope>
    <source>
        <strain evidence="3">NRRL 1555(-)</strain>
    </source>
</reference>
<evidence type="ECO:0000313" key="3">
    <source>
        <dbReference type="Proteomes" id="UP000077315"/>
    </source>
</evidence>
<dbReference type="Proteomes" id="UP000077315">
    <property type="component" value="Unassembled WGS sequence"/>
</dbReference>
<name>A0A162Q6Q9_PHYB8</name>
<proteinExistence type="predicted"/>
<dbReference type="RefSeq" id="XP_018298616.1">
    <property type="nucleotide sequence ID" value="XM_018440833.1"/>
</dbReference>
<protein>
    <submittedName>
        <fullName evidence="2">Uncharacterized protein</fullName>
    </submittedName>
</protein>
<feature type="region of interest" description="Disordered" evidence="1">
    <location>
        <begin position="42"/>
        <end position="66"/>
    </location>
</feature>
<keyword evidence="3" id="KW-1185">Reference proteome</keyword>
<dbReference type="GeneID" id="29001739"/>
<evidence type="ECO:0000313" key="2">
    <source>
        <dbReference type="EMBL" id="OAD80576.1"/>
    </source>
</evidence>
<sequence length="104" mass="12319">MQSIQYNTKESVIVCVSMNVFCISELRVLVKCYKVINICHYHGQHRHSKKRQRKTNPPKKKIESKVNETRTTSLVRRLYQQCNLDCLPNSYKVEYWKSLLCSVP</sequence>